<feature type="region of interest" description="Disordered" evidence="1">
    <location>
        <begin position="414"/>
        <end position="448"/>
    </location>
</feature>
<name>A0A974SHE8_9HYPH</name>
<accession>A0A974SHE8</accession>
<dbReference type="Pfam" id="PF05036">
    <property type="entry name" value="SPOR"/>
    <property type="match status" value="1"/>
</dbReference>
<feature type="compositionally biased region" description="Acidic residues" evidence="1">
    <location>
        <begin position="86"/>
        <end position="96"/>
    </location>
</feature>
<evidence type="ECO:0000256" key="2">
    <source>
        <dbReference type="SAM" id="Phobius"/>
    </source>
</evidence>
<reference evidence="4 5" key="1">
    <citation type="submission" date="2020-10" db="EMBL/GenBank/DDBJ databases">
        <title>Degradation of 1,4-Dioxane by Xanthobacter sp. YN2, via a Novel Group-2 Soluble Di-Iron Monooxygenase.</title>
        <authorList>
            <person name="Ma F."/>
            <person name="Wang Y."/>
            <person name="Yang J."/>
            <person name="Guo H."/>
            <person name="Su D."/>
            <person name="Yu L."/>
        </authorList>
    </citation>
    <scope>NUCLEOTIDE SEQUENCE [LARGE SCALE GENOMIC DNA]</scope>
    <source>
        <strain evidence="4 5">YN2</strain>
    </source>
</reference>
<gene>
    <name evidence="4" type="ORF">EZH22_19680</name>
</gene>
<feature type="compositionally biased region" description="Basic and acidic residues" evidence="1">
    <location>
        <begin position="229"/>
        <end position="255"/>
    </location>
</feature>
<evidence type="ECO:0000256" key="1">
    <source>
        <dbReference type="SAM" id="MobiDB-lite"/>
    </source>
</evidence>
<feature type="compositionally biased region" description="Low complexity" evidence="1">
    <location>
        <begin position="414"/>
        <end position="442"/>
    </location>
</feature>
<dbReference type="AlphaFoldDB" id="A0A974SHE8"/>
<keyword evidence="2" id="KW-0812">Transmembrane</keyword>
<dbReference type="Gene3D" id="3.30.70.1070">
    <property type="entry name" value="Sporulation related repeat"/>
    <property type="match status" value="1"/>
</dbReference>
<evidence type="ECO:0000313" key="5">
    <source>
        <dbReference type="Proteomes" id="UP000596427"/>
    </source>
</evidence>
<dbReference type="PROSITE" id="PS51724">
    <property type="entry name" value="SPOR"/>
    <property type="match status" value="1"/>
</dbReference>
<feature type="compositionally biased region" description="Low complexity" evidence="1">
    <location>
        <begin position="54"/>
        <end position="85"/>
    </location>
</feature>
<evidence type="ECO:0000259" key="3">
    <source>
        <dbReference type="PROSITE" id="PS51724"/>
    </source>
</evidence>
<feature type="domain" description="SPOR" evidence="3">
    <location>
        <begin position="507"/>
        <end position="592"/>
    </location>
</feature>
<feature type="compositionally biased region" description="Acidic residues" evidence="1">
    <location>
        <begin position="162"/>
        <end position="171"/>
    </location>
</feature>
<dbReference type="SUPFAM" id="SSF110997">
    <property type="entry name" value="Sporulation related repeat"/>
    <property type="match status" value="1"/>
</dbReference>
<evidence type="ECO:0000313" key="4">
    <source>
        <dbReference type="EMBL" id="QRG05302.1"/>
    </source>
</evidence>
<sequence>MRERSAPASSGGGDPLAELARLIGDNDPFDDFSDMPPQQAPQRQLTAPRPAAVPQPAHADPRQAQRAPAYAAPAARQPAAQPAAYYDEDDTDDDATDWAPAPQAAPAAARYASAPARVAPSSPAYRTQAEASSPYPTQDGTVRLGYGSLARTMPARPQPAVVDDEDDYEDDVPARPAATQARGGQSYASQGYAAPQAYADDDNDDHTYDDRAAYGRGQDPRQGTAARPAEPRYGEARPADARYEDARAYGTRRDDRDDEDDDQAAYAYSAPRRDDDAYDDYDDAYDPEYADEGYMPPHGEDIYDQEPRRRRGRMALLLGVSILGLLVAGAAGVFAYNMAVGKHAMSASGSPPVIKADAGSSKTVNPTPPPADPQQKLIYDRLGGNTTAANERVVPREEQPVDVTAAVSKSYAAAPDAGAPSQPAPSAQAQASTQAQVSAAGAPSLNEPKKVRTLAVRADSAAPAVSASPVTAYAANPASSLPDPASAATAAAAQNAGASNATAMPTPLANGAYVVQVASQRTEADANGSWRALQQKYPNILGSYRASVKKADLGDRGIFFRAQVGPFATRDQANQLCQALHAQGGDCIVAKN</sequence>
<feature type="region of interest" description="Disordered" evidence="1">
    <location>
        <begin position="1"/>
        <end position="305"/>
    </location>
</feature>
<keyword evidence="2" id="KW-0472">Membrane</keyword>
<feature type="compositionally biased region" description="Polar residues" evidence="1">
    <location>
        <begin position="129"/>
        <end position="140"/>
    </location>
</feature>
<dbReference type="InterPro" id="IPR007730">
    <property type="entry name" value="SPOR-like_dom"/>
</dbReference>
<proteinExistence type="predicted"/>
<dbReference type="RefSeq" id="WP_203192170.1">
    <property type="nucleotide sequence ID" value="NZ_CP063362.1"/>
</dbReference>
<feature type="compositionally biased region" description="Acidic residues" evidence="1">
    <location>
        <begin position="276"/>
        <end position="291"/>
    </location>
</feature>
<protein>
    <submittedName>
        <fullName evidence="4">SPOR domain-containing protein</fullName>
    </submittedName>
</protein>
<keyword evidence="5" id="KW-1185">Reference proteome</keyword>
<dbReference type="Proteomes" id="UP000596427">
    <property type="component" value="Chromosome"/>
</dbReference>
<feature type="transmembrane region" description="Helical" evidence="2">
    <location>
        <begin position="315"/>
        <end position="336"/>
    </location>
</feature>
<dbReference type="EMBL" id="CP063362">
    <property type="protein sequence ID" value="QRG05302.1"/>
    <property type="molecule type" value="Genomic_DNA"/>
</dbReference>
<feature type="region of interest" description="Disordered" evidence="1">
    <location>
        <begin position="356"/>
        <end position="375"/>
    </location>
</feature>
<feature type="compositionally biased region" description="Low complexity" evidence="1">
    <location>
        <begin position="97"/>
        <end position="126"/>
    </location>
</feature>
<organism evidence="4 5">
    <name type="scientific">Xanthobacter dioxanivorans</name>
    <dbReference type="NCBI Taxonomy" id="2528964"/>
    <lineage>
        <taxon>Bacteria</taxon>
        <taxon>Pseudomonadati</taxon>
        <taxon>Pseudomonadota</taxon>
        <taxon>Alphaproteobacteria</taxon>
        <taxon>Hyphomicrobiales</taxon>
        <taxon>Xanthobacteraceae</taxon>
        <taxon>Xanthobacter</taxon>
    </lineage>
</organism>
<keyword evidence="2" id="KW-1133">Transmembrane helix</keyword>
<dbReference type="InterPro" id="IPR036680">
    <property type="entry name" value="SPOR-like_sf"/>
</dbReference>
<dbReference type="GO" id="GO:0042834">
    <property type="term" value="F:peptidoglycan binding"/>
    <property type="evidence" value="ECO:0007669"/>
    <property type="project" value="InterPro"/>
</dbReference>
<dbReference type="KEGG" id="xdi:EZH22_19680"/>